<dbReference type="OrthoDB" id="10033786at2759"/>
<evidence type="ECO:0000256" key="3">
    <source>
        <dbReference type="ARBA" id="ARBA00022833"/>
    </source>
</evidence>
<dbReference type="GeneID" id="66109252"/>
<proteinExistence type="predicted"/>
<dbReference type="InterPro" id="IPR019786">
    <property type="entry name" value="Zinc_finger_PHD-type_CS"/>
</dbReference>
<dbReference type="SMART" id="SM00249">
    <property type="entry name" value="PHD"/>
    <property type="match status" value="1"/>
</dbReference>
<evidence type="ECO:0000313" key="7">
    <source>
        <dbReference type="Proteomes" id="UP000812287"/>
    </source>
</evidence>
<dbReference type="InterPro" id="IPR001965">
    <property type="entry name" value="Znf_PHD"/>
</dbReference>
<gene>
    <name evidence="6" type="ORF">BT62DRAFT_935473</name>
</gene>
<feature type="domain" description="PHD-type" evidence="5">
    <location>
        <begin position="7"/>
        <end position="77"/>
    </location>
</feature>
<dbReference type="PROSITE" id="PS01359">
    <property type="entry name" value="ZF_PHD_1"/>
    <property type="match status" value="1"/>
</dbReference>
<keyword evidence="3" id="KW-0862">Zinc</keyword>
<dbReference type="GO" id="GO:0008270">
    <property type="term" value="F:zinc ion binding"/>
    <property type="evidence" value="ECO:0007669"/>
    <property type="project" value="UniProtKB-KW"/>
</dbReference>
<keyword evidence="1" id="KW-0479">Metal-binding</keyword>
<dbReference type="PROSITE" id="PS50016">
    <property type="entry name" value="ZF_PHD_2"/>
    <property type="match status" value="1"/>
</dbReference>
<dbReference type="InterPro" id="IPR019787">
    <property type="entry name" value="Znf_PHD-finger"/>
</dbReference>
<keyword evidence="2 4" id="KW-0863">Zinc-finger</keyword>
<evidence type="ECO:0000313" key="6">
    <source>
        <dbReference type="EMBL" id="KAG7443137.1"/>
    </source>
</evidence>
<name>A0A9P8AQS5_9AGAR</name>
<dbReference type="Gene3D" id="3.30.40.10">
    <property type="entry name" value="Zinc/RING finger domain, C3HC4 (zinc finger)"/>
    <property type="match status" value="1"/>
</dbReference>
<comment type="caution">
    <text evidence="6">The sequence shown here is derived from an EMBL/GenBank/DDBJ whole genome shotgun (WGS) entry which is preliminary data.</text>
</comment>
<evidence type="ECO:0000259" key="5">
    <source>
        <dbReference type="PROSITE" id="PS50016"/>
    </source>
</evidence>
<reference evidence="6" key="1">
    <citation type="submission" date="2020-11" db="EMBL/GenBank/DDBJ databases">
        <title>Adaptations for nitrogen fixation in a non-lichenized fungal sporocarp promotes dispersal by wood-feeding termites.</title>
        <authorList>
            <consortium name="DOE Joint Genome Institute"/>
            <person name="Koch R.A."/>
            <person name="Yoon G."/>
            <person name="Arayal U."/>
            <person name="Lail K."/>
            <person name="Amirebrahimi M."/>
            <person name="Labutti K."/>
            <person name="Lipzen A."/>
            <person name="Riley R."/>
            <person name="Barry K."/>
            <person name="Henrissat B."/>
            <person name="Grigoriev I.V."/>
            <person name="Herr J.R."/>
            <person name="Aime M.C."/>
        </authorList>
    </citation>
    <scope>NUCLEOTIDE SEQUENCE</scope>
    <source>
        <strain evidence="6">MCA 3950</strain>
    </source>
</reference>
<dbReference type="EMBL" id="MU250547">
    <property type="protein sequence ID" value="KAG7443137.1"/>
    <property type="molecule type" value="Genomic_DNA"/>
</dbReference>
<dbReference type="RefSeq" id="XP_043036637.1">
    <property type="nucleotide sequence ID" value="XM_043186955.1"/>
</dbReference>
<accession>A0A9P8AQS5</accession>
<dbReference type="AlphaFoldDB" id="A0A9P8AQS5"/>
<dbReference type="Pfam" id="PF00628">
    <property type="entry name" value="PHD"/>
    <property type="match status" value="1"/>
</dbReference>
<sequence length="255" mass="28810">MPLVLETSACVHCNGTHTRYDAYLMTCSQCKVSYHHTCHQPPLTQDRLTSILNATFSEVPVVENTLLSWKCSRCTRAKTVAPRVSTSLGKRPMTAAYQRPAKRVPPADASVEVIAICSDSEPEDEPSVISREFTPVLPNLRARRWSSPIEIIDSPSPRSESSHTRPFADSISAVRIVDDRMDIDEEPQIAPVPDVKPDIATTWLRDIFYKDLPLEQSRRKDGPGRRPRKVRVVVKRQGAVDSFYLCTKDWKPNKR</sequence>
<dbReference type="InterPro" id="IPR013083">
    <property type="entry name" value="Znf_RING/FYVE/PHD"/>
</dbReference>
<keyword evidence="7" id="KW-1185">Reference proteome</keyword>
<evidence type="ECO:0000256" key="4">
    <source>
        <dbReference type="PROSITE-ProRule" id="PRU00146"/>
    </source>
</evidence>
<protein>
    <recommendedName>
        <fullName evidence="5">PHD-type domain-containing protein</fullName>
    </recommendedName>
</protein>
<dbReference type="InterPro" id="IPR011011">
    <property type="entry name" value="Znf_FYVE_PHD"/>
</dbReference>
<evidence type="ECO:0000256" key="2">
    <source>
        <dbReference type="ARBA" id="ARBA00022771"/>
    </source>
</evidence>
<dbReference type="Proteomes" id="UP000812287">
    <property type="component" value="Unassembled WGS sequence"/>
</dbReference>
<evidence type="ECO:0000256" key="1">
    <source>
        <dbReference type="ARBA" id="ARBA00022723"/>
    </source>
</evidence>
<organism evidence="6 7">
    <name type="scientific">Guyanagaster necrorhizus</name>
    <dbReference type="NCBI Taxonomy" id="856835"/>
    <lineage>
        <taxon>Eukaryota</taxon>
        <taxon>Fungi</taxon>
        <taxon>Dikarya</taxon>
        <taxon>Basidiomycota</taxon>
        <taxon>Agaricomycotina</taxon>
        <taxon>Agaricomycetes</taxon>
        <taxon>Agaricomycetidae</taxon>
        <taxon>Agaricales</taxon>
        <taxon>Marasmiineae</taxon>
        <taxon>Physalacriaceae</taxon>
        <taxon>Guyanagaster</taxon>
    </lineage>
</organism>
<dbReference type="SUPFAM" id="SSF57903">
    <property type="entry name" value="FYVE/PHD zinc finger"/>
    <property type="match status" value="1"/>
</dbReference>